<evidence type="ECO:0000313" key="2">
    <source>
        <dbReference type="EMBL" id="QHZ59832.1"/>
    </source>
</evidence>
<dbReference type="Proteomes" id="UP000479357">
    <property type="component" value="Segment"/>
</dbReference>
<dbReference type="GeneID" id="55626496"/>
<feature type="transmembrane region" description="Helical" evidence="1">
    <location>
        <begin position="20"/>
        <end position="40"/>
    </location>
</feature>
<keyword evidence="1" id="KW-0812">Transmembrane</keyword>
<organism evidence="2 3">
    <name type="scientific">Alteromonas phage vB_AmeM_PT11-V22</name>
    <dbReference type="NCBI Taxonomy" id="2704031"/>
    <lineage>
        <taxon>Viruses</taxon>
        <taxon>Duplodnaviria</taxon>
        <taxon>Heunggongvirae</taxon>
        <taxon>Uroviricota</taxon>
        <taxon>Caudoviricetes</taxon>
        <taxon>Myoalterovirus</taxon>
        <taxon>Myoalterovirus PT11V22</taxon>
    </lineage>
</organism>
<sequence length="124" mass="13693">MSLVFIVYLLGLVEKLNQALGFIAGASAIATFVCLLIKGVGYDDLSKDMHTIYTMWAKRFLGSFLVAGAFLTLTPTKEISYAMLAAYGVEEIVDSERVQDIGGKSLQLIEQTLDKYLEEEKTND</sequence>
<feature type="transmembrane region" description="Helical" evidence="1">
    <location>
        <begin position="52"/>
        <end position="73"/>
    </location>
</feature>
<name>A0A6C0R321_9CAUD</name>
<proteinExistence type="predicted"/>
<dbReference type="KEGG" id="vg:55626496"/>
<dbReference type="EMBL" id="MN877442">
    <property type="protein sequence ID" value="QHZ59832.1"/>
    <property type="molecule type" value="Genomic_DNA"/>
</dbReference>
<reference evidence="2 3" key="1">
    <citation type="submission" date="2019-12" db="EMBL/GenBank/DDBJ databases">
        <title>Alteromonas phage V22 represents a new genus of marine bacteriophages that requires a novel tail fiber chaperone for host recognition.</title>
        <authorList>
            <person name="Gonzalez-Serrano R."/>
            <person name="Dunne M."/>
            <person name="Rosselli R."/>
            <person name="Martin-Cuadrado A.-B."/>
            <person name="Grosboillot V."/>
            <person name="Zinsli L."/>
            <person name="Roda-Garcia J.J."/>
            <person name="Loessner M.J."/>
            <person name="Rodriguez-Valera F."/>
        </authorList>
    </citation>
    <scope>NUCLEOTIDE SEQUENCE [LARGE SCALE GENOMIC DNA]</scope>
</reference>
<evidence type="ECO:0000313" key="3">
    <source>
        <dbReference type="Proteomes" id="UP000479357"/>
    </source>
</evidence>
<evidence type="ECO:0000256" key="1">
    <source>
        <dbReference type="SAM" id="Phobius"/>
    </source>
</evidence>
<protein>
    <submittedName>
        <fullName evidence="2">Uncharacterized protein</fullName>
    </submittedName>
</protein>
<keyword evidence="1" id="KW-0472">Membrane</keyword>
<dbReference type="RefSeq" id="YP_009855756.1">
    <property type="nucleotide sequence ID" value="NC_048847.1"/>
</dbReference>
<keyword evidence="3" id="KW-1185">Reference proteome</keyword>
<keyword evidence="1" id="KW-1133">Transmembrane helix</keyword>
<accession>A0A6C0R321</accession>